<dbReference type="RefSeq" id="WP_085209929.1">
    <property type="nucleotide sequence ID" value="NZ_FXAM01000001.1"/>
</dbReference>
<keyword evidence="5" id="KW-0808">Transferase</keyword>
<dbReference type="InterPro" id="IPR003660">
    <property type="entry name" value="HAMP_dom"/>
</dbReference>
<evidence type="ECO:0000313" key="23">
    <source>
        <dbReference type="Proteomes" id="UP000192923"/>
    </source>
</evidence>
<feature type="coiled-coil region" evidence="16">
    <location>
        <begin position="802"/>
        <end position="829"/>
    </location>
</feature>
<dbReference type="InterPro" id="IPR013655">
    <property type="entry name" value="PAS_fold_3"/>
</dbReference>
<keyword evidence="11" id="KW-0902">Two-component regulatory system</keyword>
<evidence type="ECO:0000256" key="14">
    <source>
        <dbReference type="ARBA" id="ARBA00029447"/>
    </source>
</evidence>
<keyword evidence="7" id="KW-0547">Nucleotide-binding</keyword>
<protein>
    <submittedName>
        <fullName evidence="22">Methyl-accepting chemotaxis protein</fullName>
    </submittedName>
</protein>
<evidence type="ECO:0000256" key="15">
    <source>
        <dbReference type="PROSITE-ProRule" id="PRU00284"/>
    </source>
</evidence>
<dbReference type="SMART" id="SM01049">
    <property type="entry name" value="Cache_2"/>
    <property type="match status" value="1"/>
</dbReference>
<dbReference type="SMART" id="SM00283">
    <property type="entry name" value="MA"/>
    <property type="match status" value="1"/>
</dbReference>
<dbReference type="Gene3D" id="3.30.450.20">
    <property type="entry name" value="PAS domain"/>
    <property type="match status" value="3"/>
</dbReference>
<evidence type="ECO:0000259" key="21">
    <source>
        <dbReference type="PROSITE" id="PS50885"/>
    </source>
</evidence>
<dbReference type="InterPro" id="IPR033480">
    <property type="entry name" value="sCache_2"/>
</dbReference>
<dbReference type="SMART" id="SM00086">
    <property type="entry name" value="PAC"/>
    <property type="match status" value="1"/>
</dbReference>
<feature type="domain" description="Methyl-accepting transducer" evidence="18">
    <location>
        <begin position="783"/>
        <end position="1012"/>
    </location>
</feature>
<feature type="domain" description="PAC" evidence="20">
    <location>
        <begin position="641"/>
        <end position="691"/>
    </location>
</feature>
<evidence type="ECO:0000256" key="7">
    <source>
        <dbReference type="ARBA" id="ARBA00022741"/>
    </source>
</evidence>
<proteinExistence type="inferred from homology"/>
<dbReference type="STRING" id="1760988.SAMN02949497_0672"/>
<dbReference type="InterPro" id="IPR004089">
    <property type="entry name" value="MCPsignal_dom"/>
</dbReference>
<dbReference type="SUPFAM" id="SSF58104">
    <property type="entry name" value="Methyl-accepting chemotaxis protein (MCP) signaling domain"/>
    <property type="match status" value="1"/>
</dbReference>
<dbReference type="GO" id="GO:0005886">
    <property type="term" value="C:plasma membrane"/>
    <property type="evidence" value="ECO:0007669"/>
    <property type="project" value="UniProtKB-SubCell"/>
</dbReference>
<feature type="domain" description="PAS" evidence="19">
    <location>
        <begin position="26"/>
        <end position="51"/>
    </location>
</feature>
<dbReference type="GO" id="GO:0016301">
    <property type="term" value="F:kinase activity"/>
    <property type="evidence" value="ECO:0007669"/>
    <property type="project" value="UniProtKB-KW"/>
</dbReference>
<dbReference type="SUPFAM" id="SSF103190">
    <property type="entry name" value="Sensory domain-like"/>
    <property type="match status" value="1"/>
</dbReference>
<keyword evidence="2" id="KW-1003">Cell membrane</keyword>
<dbReference type="InterPro" id="IPR001610">
    <property type="entry name" value="PAC"/>
</dbReference>
<dbReference type="SMART" id="SM00091">
    <property type="entry name" value="PAS"/>
    <property type="match status" value="2"/>
</dbReference>
<dbReference type="InterPro" id="IPR051310">
    <property type="entry name" value="MCP_chemotaxis"/>
</dbReference>
<dbReference type="CDD" id="cd06225">
    <property type="entry name" value="HAMP"/>
    <property type="match status" value="1"/>
</dbReference>
<keyword evidence="10 17" id="KW-1133">Transmembrane helix</keyword>
<dbReference type="InterPro" id="IPR000700">
    <property type="entry name" value="PAS-assoc_C"/>
</dbReference>
<dbReference type="Proteomes" id="UP000192923">
    <property type="component" value="Unassembled WGS sequence"/>
</dbReference>
<dbReference type="PROSITE" id="PS50112">
    <property type="entry name" value="PAS"/>
    <property type="match status" value="1"/>
</dbReference>
<feature type="transmembrane region" description="Helical" evidence="17">
    <location>
        <begin position="171"/>
        <end position="190"/>
    </location>
</feature>
<keyword evidence="12 17" id="KW-0472">Membrane</keyword>
<evidence type="ECO:0000256" key="11">
    <source>
        <dbReference type="ARBA" id="ARBA00023012"/>
    </source>
</evidence>
<dbReference type="NCBIfam" id="TIGR00229">
    <property type="entry name" value="sensory_box"/>
    <property type="match status" value="1"/>
</dbReference>
<dbReference type="GO" id="GO:0004888">
    <property type="term" value="F:transmembrane signaling receptor activity"/>
    <property type="evidence" value="ECO:0007669"/>
    <property type="project" value="TreeGrafter"/>
</dbReference>
<dbReference type="OrthoDB" id="9765776at2"/>
<dbReference type="CDD" id="cd00130">
    <property type="entry name" value="PAS"/>
    <property type="match status" value="1"/>
</dbReference>
<comment type="similarity">
    <text evidence="14">Belongs to the methyl-accepting chemotaxis (MCP) protein family.</text>
</comment>
<keyword evidence="13 15" id="KW-0807">Transducer</keyword>
<dbReference type="AlphaFoldDB" id="A0A1Y6CSI3"/>
<organism evidence="22 23">
    <name type="scientific">Methylomagnum ishizawai</name>
    <dbReference type="NCBI Taxonomy" id="1760988"/>
    <lineage>
        <taxon>Bacteria</taxon>
        <taxon>Pseudomonadati</taxon>
        <taxon>Pseudomonadota</taxon>
        <taxon>Gammaproteobacteria</taxon>
        <taxon>Methylococcales</taxon>
        <taxon>Methylococcaceae</taxon>
        <taxon>Methylomagnum</taxon>
    </lineage>
</organism>
<dbReference type="GO" id="GO:0000160">
    <property type="term" value="P:phosphorelay signal transduction system"/>
    <property type="evidence" value="ECO:0007669"/>
    <property type="project" value="UniProtKB-KW"/>
</dbReference>
<feature type="domain" description="HAMP" evidence="21">
    <location>
        <begin position="726"/>
        <end position="778"/>
    </location>
</feature>
<evidence type="ECO:0000256" key="9">
    <source>
        <dbReference type="ARBA" id="ARBA00022840"/>
    </source>
</evidence>
<dbReference type="FunFam" id="1.10.287.950:FF:000001">
    <property type="entry name" value="Methyl-accepting chemotaxis sensory transducer"/>
    <property type="match status" value="1"/>
</dbReference>
<dbReference type="InterPro" id="IPR029151">
    <property type="entry name" value="Sensor-like_sf"/>
</dbReference>
<dbReference type="Gene3D" id="1.10.287.950">
    <property type="entry name" value="Methyl-accepting chemotaxis protein"/>
    <property type="match status" value="1"/>
</dbReference>
<keyword evidence="8" id="KW-0418">Kinase</keyword>
<dbReference type="PROSITE" id="PS50113">
    <property type="entry name" value="PAC"/>
    <property type="match status" value="1"/>
</dbReference>
<keyword evidence="23" id="KW-1185">Reference proteome</keyword>
<name>A0A1Y6CSI3_9GAMM</name>
<feature type="transmembrane region" description="Helical" evidence="17">
    <location>
        <begin position="478"/>
        <end position="501"/>
    </location>
</feature>
<dbReference type="Gene3D" id="6.10.340.10">
    <property type="match status" value="1"/>
</dbReference>
<evidence type="ECO:0000259" key="20">
    <source>
        <dbReference type="PROSITE" id="PS50113"/>
    </source>
</evidence>
<evidence type="ECO:0000256" key="4">
    <source>
        <dbReference type="ARBA" id="ARBA00022553"/>
    </source>
</evidence>
<evidence type="ECO:0000256" key="13">
    <source>
        <dbReference type="ARBA" id="ARBA00023224"/>
    </source>
</evidence>
<comment type="subcellular location">
    <subcellularLocation>
        <location evidence="1">Cell membrane</location>
        <topology evidence="1">Multi-pass membrane protein</topology>
    </subcellularLocation>
</comment>
<evidence type="ECO:0000259" key="19">
    <source>
        <dbReference type="PROSITE" id="PS50112"/>
    </source>
</evidence>
<evidence type="ECO:0000256" key="5">
    <source>
        <dbReference type="ARBA" id="ARBA00022679"/>
    </source>
</evidence>
<keyword evidence="6 17" id="KW-0812">Transmembrane</keyword>
<evidence type="ECO:0000256" key="8">
    <source>
        <dbReference type="ARBA" id="ARBA00022777"/>
    </source>
</evidence>
<evidence type="ECO:0000256" key="17">
    <source>
        <dbReference type="SAM" id="Phobius"/>
    </source>
</evidence>
<evidence type="ECO:0000256" key="12">
    <source>
        <dbReference type="ARBA" id="ARBA00023136"/>
    </source>
</evidence>
<evidence type="ECO:0000313" key="22">
    <source>
        <dbReference type="EMBL" id="SMF93391.1"/>
    </source>
</evidence>
<dbReference type="Pfam" id="PF00015">
    <property type="entry name" value="MCPsignal"/>
    <property type="match status" value="1"/>
</dbReference>
<sequence>MQQKSSHNPPQEVIPPDGAALVAKTDPQGRITYVNPAFARISGFPEAELLGLPHSVVRHPDMPGAVFADLWRDLRTGRPWTGYVKNRCKNGDFYWVEAHISPIWEDGTIAGYMGVSRKAPLAAIRNAETAYRELRGQAAGRWRVVHGRVVDAGWRGRGREAWGRLSVSAKLILGCLAAMALVMALGVPILNGEVGDTLDRNGEAGLKTNVGLIRDIFELRLESMRNKATLLNHALDTLFPDGFALGGTPDNPQLLLGKGPALNGDHAALDRFSQGTGTVATLFAAKGDDFVRVATSLRREDGRRAVDTLLGQQHPAYASVSQGRAYSGRATLFGKEYYTSYTPLRDGSGKVVGLSFVGIDLAAELADLKQRINAIKIGQTGYYYVLDANPGPDYGKLLVHPGKEGTNIADAKDSSGREFIRDILERKQGSIRYPWMNKELGDTKPREKVVVFDTLPETRWVVAGGTFSEEFESLSTRIGLYVILGGVAMMLLLIGILYGLVRRSVIRPLQAEVLPAFRALSAGKYDTRLDLGGRDEIAQVLQGLETMQIRLGFEVSEAKRRADEMARVKMALDSVSTPVRIAQPDGEVIYANPALLAVLRRIEPVLRAQNPGFDIERFVGGSIGVLYPDPDGALARLAALRTGEERVLDIGDRTFRVFTSPVFDGDGERLGSVGEWQDITDPLRAEREISTIVEYAGFGDFDRRIAPDGKEGFFLTLAQGINRLLDGTQRALAETSDILSRIAHGDLSRTMEADYRGVFGQLSDDINATIAQLRGVVAQIKDGAEAIDTAAKEIAAGNLDLSRRTEQQAANLEQTASSMEQLSATVQQNAEHARKASELAESSNAIARRGGELVKRVVDTMDRIRDSSKQITDIIAVIDGIAFQTNILALNAAVEAARAGEQGRGFAVVAGEIRGLAHRSASAAKEIKALIEASVEKVEEGTRWVAESGSNMDEIMAGFQRVANWVGDISTASAEQSSGIAQVAQAVLHMEETTQKNAALVEEAAAASESLEEQVQGLVGAISHFKLS</sequence>
<evidence type="ECO:0000256" key="2">
    <source>
        <dbReference type="ARBA" id="ARBA00022475"/>
    </source>
</evidence>
<dbReference type="CDD" id="cd12912">
    <property type="entry name" value="PDC2_MCP_like"/>
    <property type="match status" value="1"/>
</dbReference>
<evidence type="ECO:0000256" key="10">
    <source>
        <dbReference type="ARBA" id="ARBA00022989"/>
    </source>
</evidence>
<dbReference type="GO" id="GO:0006935">
    <property type="term" value="P:chemotaxis"/>
    <property type="evidence" value="ECO:0007669"/>
    <property type="project" value="TreeGrafter"/>
</dbReference>
<dbReference type="CDD" id="cd11386">
    <property type="entry name" value="MCP_signal"/>
    <property type="match status" value="1"/>
</dbReference>
<feature type="domain" description="HAMP" evidence="21">
    <location>
        <begin position="516"/>
        <end position="556"/>
    </location>
</feature>
<dbReference type="InterPro" id="IPR035965">
    <property type="entry name" value="PAS-like_dom_sf"/>
</dbReference>
<accession>A0A1Y6CSI3</accession>
<keyword evidence="9" id="KW-0067">ATP-binding</keyword>
<evidence type="ECO:0000256" key="1">
    <source>
        <dbReference type="ARBA" id="ARBA00004651"/>
    </source>
</evidence>
<keyword evidence="16" id="KW-0175">Coiled coil</keyword>
<keyword evidence="3" id="KW-0488">Methylation</keyword>
<dbReference type="Pfam" id="PF08447">
    <property type="entry name" value="PAS_3"/>
    <property type="match status" value="1"/>
</dbReference>
<reference evidence="22 23" key="1">
    <citation type="submission" date="2016-12" db="EMBL/GenBank/DDBJ databases">
        <authorList>
            <person name="Song W.-J."/>
            <person name="Kurnit D.M."/>
        </authorList>
    </citation>
    <scope>NUCLEOTIDE SEQUENCE [LARGE SCALE GENOMIC DNA]</scope>
    <source>
        <strain evidence="22 23">175</strain>
    </source>
</reference>
<dbReference type="EMBL" id="FXAM01000001">
    <property type="protein sequence ID" value="SMF93391.1"/>
    <property type="molecule type" value="Genomic_DNA"/>
</dbReference>
<gene>
    <name evidence="22" type="ORF">SAMN02949497_0672</name>
</gene>
<dbReference type="SUPFAM" id="SSF55785">
    <property type="entry name" value="PYP-like sensor domain (PAS domain)"/>
    <property type="match status" value="2"/>
</dbReference>
<dbReference type="PROSITE" id="PS50111">
    <property type="entry name" value="CHEMOTAXIS_TRANSDUC_2"/>
    <property type="match status" value="1"/>
</dbReference>
<dbReference type="Pfam" id="PF13426">
    <property type="entry name" value="PAS_9"/>
    <property type="match status" value="1"/>
</dbReference>
<dbReference type="PANTHER" id="PTHR43531:SF14">
    <property type="entry name" value="METHYL-ACCEPTING CHEMOTAXIS PROTEIN I-RELATED"/>
    <property type="match status" value="1"/>
</dbReference>
<evidence type="ECO:0000256" key="6">
    <source>
        <dbReference type="ARBA" id="ARBA00022692"/>
    </source>
</evidence>
<dbReference type="Pfam" id="PF00672">
    <property type="entry name" value="HAMP"/>
    <property type="match status" value="1"/>
</dbReference>
<evidence type="ECO:0000256" key="16">
    <source>
        <dbReference type="SAM" id="Coils"/>
    </source>
</evidence>
<evidence type="ECO:0000259" key="18">
    <source>
        <dbReference type="PROSITE" id="PS50111"/>
    </source>
</evidence>
<evidence type="ECO:0000256" key="3">
    <source>
        <dbReference type="ARBA" id="ARBA00022481"/>
    </source>
</evidence>
<dbReference type="InterPro" id="IPR033462">
    <property type="entry name" value="Cache_3-Cache_2"/>
</dbReference>
<keyword evidence="4" id="KW-0597">Phosphoprotein</keyword>
<dbReference type="PANTHER" id="PTHR43531">
    <property type="entry name" value="PROTEIN ICFG"/>
    <property type="match status" value="1"/>
</dbReference>
<dbReference type="SMART" id="SM00304">
    <property type="entry name" value="HAMP"/>
    <property type="match status" value="2"/>
</dbReference>
<dbReference type="InterPro" id="IPR000014">
    <property type="entry name" value="PAS"/>
</dbReference>
<dbReference type="PROSITE" id="PS50885">
    <property type="entry name" value="HAMP"/>
    <property type="match status" value="2"/>
</dbReference>
<dbReference type="Pfam" id="PF17201">
    <property type="entry name" value="Cache_3-Cache_2"/>
    <property type="match status" value="1"/>
</dbReference>
<dbReference type="Pfam" id="PF18947">
    <property type="entry name" value="HAMP_2"/>
    <property type="match status" value="1"/>
</dbReference>
<dbReference type="GO" id="GO:0005524">
    <property type="term" value="F:ATP binding"/>
    <property type="evidence" value="ECO:0007669"/>
    <property type="project" value="UniProtKB-KW"/>
</dbReference>